<proteinExistence type="predicted"/>
<dbReference type="Proteomes" id="UP001144978">
    <property type="component" value="Unassembled WGS sequence"/>
</dbReference>
<name>A0ACC1MCX8_9APHY</name>
<gene>
    <name evidence="1" type="ORF">NUW54_g14546</name>
</gene>
<sequence length="272" mass="28647">MLSAPVDQQKHTLAELHERVRLLSAERDEIAGRLHAALNEITLLRQELSRFVPNARMVPAHERLLPPQSVPQRVVSMPPPQRMVAEQRAHSLTFILPRVALTAALRQPPTSLLTSNSLLINSSIHNSSLSSSSSRLQGTAQSSRCRHTDSPQGNVSPSSSAAPPPTIAHLRRTSAPAPIATSQNGVAPSPVSASLNSFSGLSIASPVAPMSGQMPTVGSPASTPAGDFAPPPPPLSTSPLRTIHPIPVTSKPSLSSLAARFGEEAEKDGSYA</sequence>
<keyword evidence="2" id="KW-1185">Reference proteome</keyword>
<comment type="caution">
    <text evidence="1">The sequence shown here is derived from an EMBL/GenBank/DDBJ whole genome shotgun (WGS) entry which is preliminary data.</text>
</comment>
<reference evidence="1" key="1">
    <citation type="submission" date="2022-08" db="EMBL/GenBank/DDBJ databases">
        <title>Genome Sequence of Pycnoporus sanguineus.</title>
        <authorList>
            <person name="Buettner E."/>
        </authorList>
    </citation>
    <scope>NUCLEOTIDE SEQUENCE</scope>
    <source>
        <strain evidence="1">CG-C14</strain>
    </source>
</reference>
<protein>
    <submittedName>
        <fullName evidence="1">Uncharacterized protein</fullName>
    </submittedName>
</protein>
<dbReference type="EMBL" id="JANSHE010007609">
    <property type="protein sequence ID" value="KAJ2958229.1"/>
    <property type="molecule type" value="Genomic_DNA"/>
</dbReference>
<evidence type="ECO:0000313" key="2">
    <source>
        <dbReference type="Proteomes" id="UP001144978"/>
    </source>
</evidence>
<accession>A0ACC1MCX8</accession>
<organism evidence="1 2">
    <name type="scientific">Trametes sanguinea</name>
    <dbReference type="NCBI Taxonomy" id="158606"/>
    <lineage>
        <taxon>Eukaryota</taxon>
        <taxon>Fungi</taxon>
        <taxon>Dikarya</taxon>
        <taxon>Basidiomycota</taxon>
        <taxon>Agaricomycotina</taxon>
        <taxon>Agaricomycetes</taxon>
        <taxon>Polyporales</taxon>
        <taxon>Polyporaceae</taxon>
        <taxon>Trametes</taxon>
    </lineage>
</organism>
<evidence type="ECO:0000313" key="1">
    <source>
        <dbReference type="EMBL" id="KAJ2958229.1"/>
    </source>
</evidence>